<dbReference type="Pfam" id="PF13927">
    <property type="entry name" value="Ig_3"/>
    <property type="match status" value="6"/>
</dbReference>
<feature type="domain" description="Ig-like" evidence="6">
    <location>
        <begin position="273"/>
        <end position="354"/>
    </location>
</feature>
<accession>A0A7M7PK73</accession>
<dbReference type="PANTHER" id="PTHR10075:SF103">
    <property type="entry name" value="ROUNDABOUT HOMOLOG 4"/>
    <property type="match status" value="1"/>
</dbReference>
<feature type="compositionally biased region" description="Low complexity" evidence="4">
    <location>
        <begin position="1533"/>
        <end position="1542"/>
    </location>
</feature>
<dbReference type="InterPro" id="IPR003599">
    <property type="entry name" value="Ig_sub"/>
</dbReference>
<evidence type="ECO:0000259" key="6">
    <source>
        <dbReference type="PROSITE" id="PS50835"/>
    </source>
</evidence>
<sequence>MYCKGTRSGAYTSEEGILDKVIESLCRCLGFKSIIMANLQLNQVFIFLLTTLFISSCSAELVFTETPSDTNAVLGDSTAFHCAAYDLLRIGTVYVEWSHNNVLIIPTGRFFVFPNGTLYISTTQNGDEGFYSCTARIEDSLGGVSDTQTPPAASLYFAFLDDIFYHPTNMTVIDLQSAPAYFQCITGDSVPLAVITWEKDGVPVIDDQINIVIYSSQFGAQDSLKVSGTLQINNVRLVHAGQYQCVVTNPFLPYQPIRSQTVTLAVEPNPGAPYISLAPTSEVVPTGQAAIFPCVILGDPFPVITWRREGAALDIMNSTEVQVLLNGSLRFSSITQAQEGSYVCTGTSRVGSVSAPSITLFTASMDWNFVTEPTDLDVLEGTPATLFCRAPLSRPTANVTWFKDAILYTPRTGAQILDEGDLYFSGAAKSDEGEYFCVASNDFIPQQVTSRSATFTVAVGTSIVMPPNGTEVVLGNELSLICEAEGDPKPTVTWYKDGRLLTPDERTTIGSNGLLHIRNIVAIDEGTYQCEAGNQYNIDTALAFVNVLIPPQITSSPGEVTVGQGSQTTMTCTVIGDPVPTVTWFKDDVLLQVDPSGPSYVQTNAGLVITGAHPMHAGSYRCRAESSVGMAEATGTLVVWTVPEFVVEPENQTAHENMVVTFQCNATGTPTPALSWSFNDGALPSWASVDEEGRRLNIADTLPESAGRYTCEASNAQGTVTVDAYLDVFVEPTVTPLPNMTLQAGQQLTVACQASGHPDPSYTWLSGQDTLRSRGRVAVTDIGVLTIGELSKIDQGWYSCVASNGVGNGRESFYLTIIGVPGEPAILEAYPLSATMVYMVWIAGGDVADTTHFQIQYRLSTSPTWLTYVDNLEAMPGNQTYTLRSLDENKEYQLRVVAKNAVGQMPSTLNVVTTPSVTGPSSPRNFRVTSWNGTSISLIWEVPADRNAPIEIYTVEYHKTNTTDFMIKEIPGSGQATITAMVGGLRPLTSYQLRVSATTLHKGERQLGNHTDYVEQTTGTAAPDGAPTNLTVEASSSTSISASWEPIPELYQNGAITGYTIMYRISGSLQNFTVKEVTGAANSDLLTGLSPWTTYEVKVQGVNRDGTGPASENAVAKTLADAPTDVPQNVVLSTLNKTSISVTWEPVPASGRNGLIDGYTVFYKADGTPSFIEDSLDPSETSLIITDLDIAQVYQVQVLAFNMVNGEMKIGPRSAVQSVTTGDDLPGPINGLTAYQEPTSIRLRWNPPVVANGQIQGYAIKYMAMRRSDLTSTTQATPTNQTTSPSPFTTAYEGTTVAGTQNRTRRQTVNTFSNETHGMIETTETTYTLTGLLPESRYWVGIIAKTSVGFSTNVVSIYVITGKLPPTPELTTPSPALTTTNATMIVSSGLDSFFNLFNLPKTSLILFLSIIGVGFLAIILAIAVFSAWCSGRRRHPHHIKRKATLLIPNDGRSSPGGSMPSDDIIMAGHSRSASSSSVSRSHSPSAASSGLAASSELPSTAGTSPMMDSQPLIHDSSGSDSHNSSHHSDPSRPRASSSPASAQLSVRAIPPPLTLPATASVNLYPTAPNPRNGRLNTNNGLLDTSPAGLEALYSRVNRSNLQAPSRLKKDSLAAIAVLLDQEENESDLRPLDSPPSVVISNQRTTL</sequence>
<keyword evidence="2" id="KW-1015">Disulfide bond</keyword>
<feature type="region of interest" description="Disordered" evidence="4">
    <location>
        <begin position="1443"/>
        <end position="1573"/>
    </location>
</feature>
<feature type="domain" description="Ig-like" evidence="6">
    <location>
        <begin position="59"/>
        <end position="149"/>
    </location>
</feature>
<keyword evidence="5" id="KW-0812">Transmembrane</keyword>
<dbReference type="InterPro" id="IPR013098">
    <property type="entry name" value="Ig_I-set"/>
</dbReference>
<feature type="domain" description="Ig-like" evidence="6">
    <location>
        <begin position="643"/>
        <end position="727"/>
    </location>
</feature>
<dbReference type="SMART" id="SM00409">
    <property type="entry name" value="IG"/>
    <property type="match status" value="8"/>
</dbReference>
<dbReference type="GO" id="GO:0098632">
    <property type="term" value="F:cell-cell adhesion mediator activity"/>
    <property type="evidence" value="ECO:0000318"/>
    <property type="project" value="GO_Central"/>
</dbReference>
<dbReference type="EnsemblMetazoa" id="XM_030997032">
    <property type="protein sequence ID" value="XP_030852892"/>
    <property type="gene ID" value="LOC100893476"/>
</dbReference>
<feature type="domain" description="Ig-like" evidence="6">
    <location>
        <begin position="732"/>
        <end position="816"/>
    </location>
</feature>
<evidence type="ECO:0000256" key="3">
    <source>
        <dbReference type="ARBA" id="ARBA00023319"/>
    </source>
</evidence>
<keyword evidence="9" id="KW-1185">Reference proteome</keyword>
<dbReference type="GO" id="GO:0007156">
    <property type="term" value="P:homophilic cell adhesion via plasma membrane adhesion molecules"/>
    <property type="evidence" value="ECO:0000318"/>
    <property type="project" value="GO_Central"/>
</dbReference>
<dbReference type="InterPro" id="IPR036116">
    <property type="entry name" value="FN3_sf"/>
</dbReference>
<dbReference type="EnsemblMetazoa" id="XM_030997031">
    <property type="protein sequence ID" value="XP_030852891"/>
    <property type="gene ID" value="LOC100893476"/>
</dbReference>
<dbReference type="RefSeq" id="XP_030852890.1">
    <property type="nucleotide sequence ID" value="XM_030997030.1"/>
</dbReference>
<evidence type="ECO:0000256" key="2">
    <source>
        <dbReference type="ARBA" id="ARBA00023157"/>
    </source>
</evidence>
<proteinExistence type="predicted"/>
<dbReference type="EnsemblMetazoa" id="XM_030997030">
    <property type="protein sequence ID" value="XP_030852890"/>
    <property type="gene ID" value="LOC100893476"/>
</dbReference>
<feature type="domain" description="Fibronectin type-III" evidence="7">
    <location>
        <begin position="1126"/>
        <end position="1224"/>
    </location>
</feature>
<evidence type="ECO:0000259" key="7">
    <source>
        <dbReference type="PROSITE" id="PS50853"/>
    </source>
</evidence>
<feature type="domain" description="Fibronectin type-III" evidence="7">
    <location>
        <begin position="1225"/>
        <end position="1325"/>
    </location>
</feature>
<dbReference type="InterPro" id="IPR003961">
    <property type="entry name" value="FN3_dom"/>
</dbReference>
<dbReference type="InterPro" id="IPR036179">
    <property type="entry name" value="Ig-like_dom_sf"/>
</dbReference>
<dbReference type="Proteomes" id="UP000007110">
    <property type="component" value="Unassembled WGS sequence"/>
</dbReference>
<feature type="region of interest" description="Disordered" evidence="4">
    <location>
        <begin position="1271"/>
        <end position="1292"/>
    </location>
</feature>
<feature type="domain" description="Fibronectin type-III" evidence="7">
    <location>
        <begin position="922"/>
        <end position="1024"/>
    </location>
</feature>
<dbReference type="GO" id="GO:0070593">
    <property type="term" value="P:dendrite self-avoidance"/>
    <property type="evidence" value="ECO:0000318"/>
    <property type="project" value="GO_Central"/>
</dbReference>
<keyword evidence="1" id="KW-0677">Repeat</keyword>
<dbReference type="SUPFAM" id="SSF48726">
    <property type="entry name" value="Immunoglobulin"/>
    <property type="match status" value="8"/>
</dbReference>
<dbReference type="GeneID" id="100893476"/>
<dbReference type="FunFam" id="2.60.40.10:FF:003105">
    <property type="entry name" value="Protein sidekick-2"/>
    <property type="match status" value="1"/>
</dbReference>
<reference evidence="8" key="2">
    <citation type="submission" date="2021-01" db="UniProtKB">
        <authorList>
            <consortium name="EnsemblMetazoa"/>
        </authorList>
    </citation>
    <scope>IDENTIFICATION</scope>
</reference>
<feature type="domain" description="Ig-like" evidence="6">
    <location>
        <begin position="461"/>
        <end position="546"/>
    </location>
</feature>
<feature type="domain" description="Ig-like" evidence="6">
    <location>
        <begin position="551"/>
        <end position="638"/>
    </location>
</feature>
<dbReference type="InterPro" id="IPR007110">
    <property type="entry name" value="Ig-like_dom"/>
</dbReference>
<evidence type="ECO:0000313" key="9">
    <source>
        <dbReference type="Proteomes" id="UP000007110"/>
    </source>
</evidence>
<feature type="domain" description="Ig-like" evidence="6">
    <location>
        <begin position="151"/>
        <end position="263"/>
    </location>
</feature>
<dbReference type="Pfam" id="PF00041">
    <property type="entry name" value="fn3"/>
    <property type="match status" value="4"/>
</dbReference>
<reference evidence="9" key="1">
    <citation type="submission" date="2015-02" db="EMBL/GenBank/DDBJ databases">
        <title>Genome sequencing for Strongylocentrotus purpuratus.</title>
        <authorList>
            <person name="Murali S."/>
            <person name="Liu Y."/>
            <person name="Vee V."/>
            <person name="English A."/>
            <person name="Wang M."/>
            <person name="Skinner E."/>
            <person name="Han Y."/>
            <person name="Muzny D.M."/>
            <person name="Worley K.C."/>
            <person name="Gibbs R.A."/>
        </authorList>
    </citation>
    <scope>NUCLEOTIDE SEQUENCE</scope>
</reference>
<dbReference type="CDD" id="cd00096">
    <property type="entry name" value="Ig"/>
    <property type="match status" value="2"/>
</dbReference>
<dbReference type="CDD" id="cd00063">
    <property type="entry name" value="FN3"/>
    <property type="match status" value="5"/>
</dbReference>
<feature type="region of interest" description="Disordered" evidence="4">
    <location>
        <begin position="1623"/>
        <end position="1646"/>
    </location>
</feature>
<feature type="compositionally biased region" description="Low complexity" evidence="4">
    <location>
        <begin position="1467"/>
        <end position="1499"/>
    </location>
</feature>
<keyword evidence="5" id="KW-1133">Transmembrane helix</keyword>
<dbReference type="SMART" id="SM00408">
    <property type="entry name" value="IGc2"/>
    <property type="match status" value="7"/>
</dbReference>
<dbReference type="InterPro" id="IPR013783">
    <property type="entry name" value="Ig-like_fold"/>
</dbReference>
<dbReference type="KEGG" id="spu:100893476"/>
<dbReference type="PROSITE" id="PS50835">
    <property type="entry name" value="IG_LIKE"/>
    <property type="match status" value="8"/>
</dbReference>
<dbReference type="InterPro" id="IPR003598">
    <property type="entry name" value="Ig_sub2"/>
</dbReference>
<dbReference type="InParanoid" id="A0A7M7PK73"/>
<protein>
    <submittedName>
        <fullName evidence="8">Uncharacterized protein</fullName>
    </submittedName>
</protein>
<feature type="domain" description="Fibronectin type-III" evidence="7">
    <location>
        <begin position="823"/>
        <end position="917"/>
    </location>
</feature>
<dbReference type="SMART" id="SM00060">
    <property type="entry name" value="FN3"/>
    <property type="match status" value="5"/>
</dbReference>
<dbReference type="FunFam" id="2.60.40.10:FF:002689">
    <property type="match status" value="3"/>
</dbReference>
<dbReference type="SUPFAM" id="SSF49265">
    <property type="entry name" value="Fibronectin type III"/>
    <property type="match status" value="3"/>
</dbReference>
<feature type="domain" description="Fibronectin type-III" evidence="7">
    <location>
        <begin position="1026"/>
        <end position="1121"/>
    </location>
</feature>
<dbReference type="Gene3D" id="2.60.40.10">
    <property type="entry name" value="Immunoglobulins"/>
    <property type="match status" value="13"/>
</dbReference>
<dbReference type="FunFam" id="2.60.40.10:FF:000360">
    <property type="entry name" value="Sidekick cell adhesion molecule 2"/>
    <property type="match status" value="1"/>
</dbReference>
<feature type="compositionally biased region" description="Low complexity" evidence="4">
    <location>
        <begin position="1271"/>
        <end position="1290"/>
    </location>
</feature>
<dbReference type="RefSeq" id="XP_030852892.1">
    <property type="nucleotide sequence ID" value="XM_030997032.1"/>
</dbReference>
<organism evidence="8 9">
    <name type="scientific">Strongylocentrotus purpuratus</name>
    <name type="common">Purple sea urchin</name>
    <dbReference type="NCBI Taxonomy" id="7668"/>
    <lineage>
        <taxon>Eukaryota</taxon>
        <taxon>Metazoa</taxon>
        <taxon>Echinodermata</taxon>
        <taxon>Eleutherozoa</taxon>
        <taxon>Echinozoa</taxon>
        <taxon>Echinoidea</taxon>
        <taxon>Euechinoidea</taxon>
        <taxon>Echinacea</taxon>
        <taxon>Camarodonta</taxon>
        <taxon>Echinidea</taxon>
        <taxon>Strongylocentrotidae</taxon>
        <taxon>Strongylocentrotus</taxon>
    </lineage>
</organism>
<keyword evidence="3" id="KW-0393">Immunoglobulin domain</keyword>
<dbReference type="OMA" id="CITSAFP"/>
<evidence type="ECO:0000313" key="8">
    <source>
        <dbReference type="EnsemblMetazoa" id="XP_030852892"/>
    </source>
</evidence>
<dbReference type="GO" id="GO:0030424">
    <property type="term" value="C:axon"/>
    <property type="evidence" value="ECO:0000318"/>
    <property type="project" value="GO_Central"/>
</dbReference>
<dbReference type="Pfam" id="PF07679">
    <property type="entry name" value="I-set"/>
    <property type="match status" value="1"/>
</dbReference>
<dbReference type="GO" id="GO:0007411">
    <property type="term" value="P:axon guidance"/>
    <property type="evidence" value="ECO:0000318"/>
    <property type="project" value="GO_Central"/>
</dbReference>
<dbReference type="PANTHER" id="PTHR10075">
    <property type="entry name" value="BASIGIN RELATED"/>
    <property type="match status" value="1"/>
</dbReference>
<keyword evidence="5" id="KW-0472">Membrane</keyword>
<dbReference type="GO" id="GO:0005886">
    <property type="term" value="C:plasma membrane"/>
    <property type="evidence" value="ECO:0000318"/>
    <property type="project" value="GO_Central"/>
</dbReference>
<dbReference type="FunFam" id="2.60.40.10:FF:000032">
    <property type="entry name" value="palladin isoform X1"/>
    <property type="match status" value="2"/>
</dbReference>
<dbReference type="RefSeq" id="XP_030852891.1">
    <property type="nucleotide sequence ID" value="XM_030997031.1"/>
</dbReference>
<name>A0A7M7PK73_STRPU</name>
<feature type="domain" description="Ig-like" evidence="6">
    <location>
        <begin position="356"/>
        <end position="456"/>
    </location>
</feature>
<feature type="transmembrane region" description="Helical" evidence="5">
    <location>
        <begin position="1404"/>
        <end position="1431"/>
    </location>
</feature>
<evidence type="ECO:0000256" key="1">
    <source>
        <dbReference type="ARBA" id="ARBA00022737"/>
    </source>
</evidence>
<dbReference type="PROSITE" id="PS50853">
    <property type="entry name" value="FN3"/>
    <property type="match status" value="5"/>
</dbReference>
<evidence type="ECO:0000256" key="5">
    <source>
        <dbReference type="SAM" id="Phobius"/>
    </source>
</evidence>
<dbReference type="OrthoDB" id="428111at2759"/>
<evidence type="ECO:0000256" key="4">
    <source>
        <dbReference type="SAM" id="MobiDB-lite"/>
    </source>
</evidence>